<gene>
    <name evidence="1" type="ORF">TBRA_LOCUS13270</name>
</gene>
<dbReference type="AlphaFoldDB" id="A0A6H5IXG7"/>
<accession>A0A6H5IXG7</accession>
<reference evidence="1 2" key="1">
    <citation type="submission" date="2020-02" db="EMBL/GenBank/DDBJ databases">
        <authorList>
            <person name="Ferguson B K."/>
        </authorList>
    </citation>
    <scope>NUCLEOTIDE SEQUENCE [LARGE SCALE GENOMIC DNA]</scope>
</reference>
<evidence type="ECO:0000313" key="1">
    <source>
        <dbReference type="EMBL" id="CAB0041604.1"/>
    </source>
</evidence>
<dbReference type="Proteomes" id="UP000479190">
    <property type="component" value="Unassembled WGS sequence"/>
</dbReference>
<evidence type="ECO:0000313" key="2">
    <source>
        <dbReference type="Proteomes" id="UP000479190"/>
    </source>
</evidence>
<proteinExistence type="predicted"/>
<organism evidence="1 2">
    <name type="scientific">Trichogramma brassicae</name>
    <dbReference type="NCBI Taxonomy" id="86971"/>
    <lineage>
        <taxon>Eukaryota</taxon>
        <taxon>Metazoa</taxon>
        <taxon>Ecdysozoa</taxon>
        <taxon>Arthropoda</taxon>
        <taxon>Hexapoda</taxon>
        <taxon>Insecta</taxon>
        <taxon>Pterygota</taxon>
        <taxon>Neoptera</taxon>
        <taxon>Endopterygota</taxon>
        <taxon>Hymenoptera</taxon>
        <taxon>Apocrita</taxon>
        <taxon>Proctotrupomorpha</taxon>
        <taxon>Chalcidoidea</taxon>
        <taxon>Trichogrammatidae</taxon>
        <taxon>Trichogramma</taxon>
    </lineage>
</organism>
<keyword evidence="2" id="KW-1185">Reference proteome</keyword>
<protein>
    <submittedName>
        <fullName evidence="1">Uncharacterized protein</fullName>
    </submittedName>
</protein>
<name>A0A6H5IXG7_9HYME</name>
<sequence length="180" mass="19542">MASCALSKTCVHGPSQLQAPPGAGRAAVALLADLRWNAALDCLYPAKPRLNYPPAAAPSEIELAPSNAISVATAPRESINGPVRYSLLFTGCCRAITSGAFTDAAYQQPLNLSNLQTDGYIFQEEKSYFVSMSVAYKLNVSRNIFLINFCHKMLCLHSEQLEIQIYLLAGMCSYCGRDII</sequence>
<dbReference type="EMBL" id="CADCXV010001127">
    <property type="protein sequence ID" value="CAB0041604.1"/>
    <property type="molecule type" value="Genomic_DNA"/>
</dbReference>